<evidence type="ECO:0000313" key="2">
    <source>
        <dbReference type="EMBL" id="KAG2604203.1"/>
    </source>
</evidence>
<keyword evidence="3" id="KW-1185">Reference proteome</keyword>
<feature type="compositionally biased region" description="Polar residues" evidence="1">
    <location>
        <begin position="78"/>
        <end position="87"/>
    </location>
</feature>
<dbReference type="EMBL" id="CM029044">
    <property type="protein sequence ID" value="KAG2604203.1"/>
    <property type="molecule type" value="Genomic_DNA"/>
</dbReference>
<gene>
    <name evidence="2" type="ORF">PVAP13_4NG052100</name>
</gene>
<dbReference type="Proteomes" id="UP000823388">
    <property type="component" value="Chromosome 4N"/>
</dbReference>
<dbReference type="AlphaFoldDB" id="A0A8T0T4J6"/>
<feature type="compositionally biased region" description="Basic residues" evidence="1">
    <location>
        <begin position="150"/>
        <end position="161"/>
    </location>
</feature>
<evidence type="ECO:0000256" key="1">
    <source>
        <dbReference type="SAM" id="MobiDB-lite"/>
    </source>
</evidence>
<feature type="compositionally biased region" description="Low complexity" evidence="1">
    <location>
        <begin position="125"/>
        <end position="139"/>
    </location>
</feature>
<feature type="compositionally biased region" description="Low complexity" evidence="1">
    <location>
        <begin position="37"/>
        <end position="46"/>
    </location>
</feature>
<protein>
    <submittedName>
        <fullName evidence="2">Uncharacterized protein</fullName>
    </submittedName>
</protein>
<reference evidence="2" key="1">
    <citation type="submission" date="2020-05" db="EMBL/GenBank/DDBJ databases">
        <title>WGS assembly of Panicum virgatum.</title>
        <authorList>
            <person name="Lovell J.T."/>
            <person name="Jenkins J."/>
            <person name="Shu S."/>
            <person name="Juenger T.E."/>
            <person name="Schmutz J."/>
        </authorList>
    </citation>
    <scope>NUCLEOTIDE SEQUENCE</scope>
    <source>
        <strain evidence="2">AP13</strain>
    </source>
</reference>
<comment type="caution">
    <text evidence="2">The sequence shown here is derived from an EMBL/GenBank/DDBJ whole genome shotgun (WGS) entry which is preliminary data.</text>
</comment>
<sequence>MLAGSNAIFVPSRRTQSAGELAGEELRRPASHGRGRGAAAGRSSGDAARRAVFGGRPCSERSAANEPRTETGRRRVGPQTSHVSSTMEPRFSAGARSSREGRARSPIGAHAGRNDTAVSARAGRRAGAARTQLSGQCGQRRGEGGSGGKAARRALRQRVARPGRSGRMQRKGVWVPVKYVERYSLCPILFARLQFKKNPTITGSMTLLDR</sequence>
<evidence type="ECO:0000313" key="3">
    <source>
        <dbReference type="Proteomes" id="UP000823388"/>
    </source>
</evidence>
<name>A0A8T0T4J6_PANVG</name>
<accession>A0A8T0T4J6</accession>
<organism evidence="2 3">
    <name type="scientific">Panicum virgatum</name>
    <name type="common">Blackwell switchgrass</name>
    <dbReference type="NCBI Taxonomy" id="38727"/>
    <lineage>
        <taxon>Eukaryota</taxon>
        <taxon>Viridiplantae</taxon>
        <taxon>Streptophyta</taxon>
        <taxon>Embryophyta</taxon>
        <taxon>Tracheophyta</taxon>
        <taxon>Spermatophyta</taxon>
        <taxon>Magnoliopsida</taxon>
        <taxon>Liliopsida</taxon>
        <taxon>Poales</taxon>
        <taxon>Poaceae</taxon>
        <taxon>PACMAD clade</taxon>
        <taxon>Panicoideae</taxon>
        <taxon>Panicodae</taxon>
        <taxon>Paniceae</taxon>
        <taxon>Panicinae</taxon>
        <taxon>Panicum</taxon>
        <taxon>Panicum sect. Hiantes</taxon>
    </lineage>
</organism>
<feature type="region of interest" description="Disordered" evidence="1">
    <location>
        <begin position="1"/>
        <end position="164"/>
    </location>
</feature>
<proteinExistence type="predicted"/>